<feature type="non-terminal residue" evidence="2">
    <location>
        <position position="1"/>
    </location>
</feature>
<dbReference type="PROSITE" id="PS50181">
    <property type="entry name" value="FBOX"/>
    <property type="match status" value="1"/>
</dbReference>
<dbReference type="InterPro" id="IPR036047">
    <property type="entry name" value="F-box-like_dom_sf"/>
</dbReference>
<dbReference type="EMBL" id="KL198075">
    <property type="protein sequence ID" value="KDQ09748.1"/>
    <property type="molecule type" value="Genomic_DNA"/>
</dbReference>
<dbReference type="Proteomes" id="UP000027195">
    <property type="component" value="Unassembled WGS sequence"/>
</dbReference>
<dbReference type="InterPro" id="IPR001810">
    <property type="entry name" value="F-box_dom"/>
</dbReference>
<reference evidence="3" key="1">
    <citation type="journal article" date="2014" name="Proc. Natl. Acad. Sci. U.S.A.">
        <title>Extensive sampling of basidiomycete genomes demonstrates inadequacy of the white-rot/brown-rot paradigm for wood decay fungi.</title>
        <authorList>
            <person name="Riley R."/>
            <person name="Salamov A.A."/>
            <person name="Brown D.W."/>
            <person name="Nagy L.G."/>
            <person name="Floudas D."/>
            <person name="Held B.W."/>
            <person name="Levasseur A."/>
            <person name="Lombard V."/>
            <person name="Morin E."/>
            <person name="Otillar R."/>
            <person name="Lindquist E.A."/>
            <person name="Sun H."/>
            <person name="LaButti K.M."/>
            <person name="Schmutz J."/>
            <person name="Jabbour D."/>
            <person name="Luo H."/>
            <person name="Baker S.E."/>
            <person name="Pisabarro A.G."/>
            <person name="Walton J.D."/>
            <person name="Blanchette R.A."/>
            <person name="Henrissat B."/>
            <person name="Martin F."/>
            <person name="Cullen D."/>
            <person name="Hibbett D.S."/>
            <person name="Grigoriev I.V."/>
        </authorList>
    </citation>
    <scope>NUCLEOTIDE SEQUENCE [LARGE SCALE GENOMIC DNA]</scope>
    <source>
        <strain evidence="3">FD-172 SS1</strain>
    </source>
</reference>
<accession>A0A067M1V8</accession>
<name>A0A067M1V8_BOTB1</name>
<dbReference type="Pfam" id="PF12937">
    <property type="entry name" value="F-box-like"/>
    <property type="match status" value="1"/>
</dbReference>
<dbReference type="AlphaFoldDB" id="A0A067M1V8"/>
<dbReference type="SUPFAM" id="SSF81383">
    <property type="entry name" value="F-box domain"/>
    <property type="match status" value="1"/>
</dbReference>
<evidence type="ECO:0000313" key="3">
    <source>
        <dbReference type="Proteomes" id="UP000027195"/>
    </source>
</evidence>
<gene>
    <name evidence="2" type="ORF">BOTBODRAFT_73152</name>
</gene>
<evidence type="ECO:0000259" key="1">
    <source>
        <dbReference type="PROSITE" id="PS50181"/>
    </source>
</evidence>
<keyword evidence="3" id="KW-1185">Reference proteome</keyword>
<organism evidence="2 3">
    <name type="scientific">Botryobasidium botryosum (strain FD-172 SS1)</name>
    <dbReference type="NCBI Taxonomy" id="930990"/>
    <lineage>
        <taxon>Eukaryota</taxon>
        <taxon>Fungi</taxon>
        <taxon>Dikarya</taxon>
        <taxon>Basidiomycota</taxon>
        <taxon>Agaricomycotina</taxon>
        <taxon>Agaricomycetes</taxon>
        <taxon>Cantharellales</taxon>
        <taxon>Botryobasidiaceae</taxon>
        <taxon>Botryobasidium</taxon>
    </lineage>
</organism>
<sequence length="77" mass="8696">PVHCLPNEILGDIFTLVPTRDEIECIPNALAVSSVCRRWRGVALSRSSLWNTIIFGPKASKKFHELCHSRSGERELH</sequence>
<dbReference type="OrthoDB" id="3365698at2759"/>
<proteinExistence type="predicted"/>
<protein>
    <recommendedName>
        <fullName evidence="1">F-box domain-containing protein</fullName>
    </recommendedName>
</protein>
<dbReference type="HOGENOM" id="CLU_2644600_0_0_1"/>
<evidence type="ECO:0000313" key="2">
    <source>
        <dbReference type="EMBL" id="KDQ09748.1"/>
    </source>
</evidence>
<dbReference type="InParanoid" id="A0A067M1V8"/>
<feature type="non-terminal residue" evidence="2">
    <location>
        <position position="77"/>
    </location>
</feature>
<feature type="domain" description="F-box" evidence="1">
    <location>
        <begin position="1"/>
        <end position="53"/>
    </location>
</feature>
<dbReference type="Gene3D" id="1.20.1280.50">
    <property type="match status" value="1"/>
</dbReference>
<dbReference type="STRING" id="930990.A0A067M1V8"/>